<dbReference type="Gene3D" id="1.20.1250.20">
    <property type="entry name" value="MFS general substrate transporter like domains"/>
    <property type="match status" value="2"/>
</dbReference>
<evidence type="ECO:0000256" key="3">
    <source>
        <dbReference type="ARBA" id="ARBA00022692"/>
    </source>
</evidence>
<evidence type="ECO:0000313" key="9">
    <source>
        <dbReference type="Proteomes" id="UP001220395"/>
    </source>
</evidence>
<dbReference type="InterPro" id="IPR011701">
    <property type="entry name" value="MFS"/>
</dbReference>
<feature type="transmembrane region" description="Helical" evidence="6">
    <location>
        <begin position="335"/>
        <end position="357"/>
    </location>
</feature>
<feature type="transmembrane region" description="Helical" evidence="6">
    <location>
        <begin position="274"/>
        <end position="297"/>
    </location>
</feature>
<dbReference type="InterPro" id="IPR036259">
    <property type="entry name" value="MFS_trans_sf"/>
</dbReference>
<keyword evidence="4 6" id="KW-1133">Transmembrane helix</keyword>
<evidence type="ECO:0000256" key="4">
    <source>
        <dbReference type="ARBA" id="ARBA00022989"/>
    </source>
</evidence>
<comment type="subcellular location">
    <subcellularLocation>
        <location evidence="1">Membrane</location>
        <topology evidence="1">Multi-pass membrane protein</topology>
    </subcellularLocation>
</comment>
<evidence type="ECO:0000256" key="1">
    <source>
        <dbReference type="ARBA" id="ARBA00004141"/>
    </source>
</evidence>
<protein>
    <submittedName>
        <fullName evidence="8">MFS transporter</fullName>
    </submittedName>
</protein>
<evidence type="ECO:0000313" key="8">
    <source>
        <dbReference type="EMBL" id="WCT73455.1"/>
    </source>
</evidence>
<dbReference type="EMBL" id="CP117411">
    <property type="protein sequence ID" value="WCT73455.1"/>
    <property type="molecule type" value="Genomic_DNA"/>
</dbReference>
<organism evidence="8 9">
    <name type="scientific">Sphingomonas naphthae</name>
    <dbReference type="NCBI Taxonomy" id="1813468"/>
    <lineage>
        <taxon>Bacteria</taxon>
        <taxon>Pseudomonadati</taxon>
        <taxon>Pseudomonadota</taxon>
        <taxon>Alphaproteobacteria</taxon>
        <taxon>Sphingomonadales</taxon>
        <taxon>Sphingomonadaceae</taxon>
        <taxon>Sphingomonas</taxon>
    </lineage>
</organism>
<feature type="transmembrane region" description="Helical" evidence="6">
    <location>
        <begin position="24"/>
        <end position="41"/>
    </location>
</feature>
<dbReference type="PANTHER" id="PTHR23505">
    <property type="entry name" value="SPINSTER"/>
    <property type="match status" value="1"/>
</dbReference>
<accession>A0ABY7TKH9</accession>
<dbReference type="PANTHER" id="PTHR23505:SF79">
    <property type="entry name" value="PROTEIN SPINSTER"/>
    <property type="match status" value="1"/>
</dbReference>
<feature type="transmembrane region" description="Helical" evidence="6">
    <location>
        <begin position="95"/>
        <end position="121"/>
    </location>
</feature>
<keyword evidence="9" id="KW-1185">Reference proteome</keyword>
<dbReference type="Proteomes" id="UP001220395">
    <property type="component" value="Chromosome"/>
</dbReference>
<evidence type="ECO:0000256" key="5">
    <source>
        <dbReference type="ARBA" id="ARBA00023136"/>
    </source>
</evidence>
<feature type="transmembrane region" description="Helical" evidence="6">
    <location>
        <begin position="237"/>
        <end position="254"/>
    </location>
</feature>
<dbReference type="Pfam" id="PF07690">
    <property type="entry name" value="MFS_1"/>
    <property type="match status" value="1"/>
</dbReference>
<dbReference type="RefSeq" id="WP_273687685.1">
    <property type="nucleotide sequence ID" value="NZ_CP117411.1"/>
</dbReference>
<feature type="transmembrane region" description="Helical" evidence="6">
    <location>
        <begin position="181"/>
        <end position="203"/>
    </location>
</feature>
<feature type="transmembrane region" description="Helical" evidence="6">
    <location>
        <begin position="154"/>
        <end position="175"/>
    </location>
</feature>
<evidence type="ECO:0000256" key="6">
    <source>
        <dbReference type="SAM" id="Phobius"/>
    </source>
</evidence>
<dbReference type="CDD" id="cd17328">
    <property type="entry name" value="MFS_spinster_like"/>
    <property type="match status" value="1"/>
</dbReference>
<dbReference type="InterPro" id="IPR044770">
    <property type="entry name" value="MFS_spinster-like"/>
</dbReference>
<feature type="transmembrane region" description="Helical" evidence="6">
    <location>
        <begin position="409"/>
        <end position="429"/>
    </location>
</feature>
<dbReference type="PROSITE" id="PS50850">
    <property type="entry name" value="MFS"/>
    <property type="match status" value="1"/>
</dbReference>
<proteinExistence type="predicted"/>
<evidence type="ECO:0000259" key="7">
    <source>
        <dbReference type="PROSITE" id="PS50850"/>
    </source>
</evidence>
<keyword evidence="3 6" id="KW-0812">Transmembrane</keyword>
<dbReference type="InterPro" id="IPR020846">
    <property type="entry name" value="MFS_dom"/>
</dbReference>
<sequence length="439" mass="46058">MSTPIAADTATTSSMPPPLVSPAARRWALILLFSAYVVNYVDRQVVAILQDPIKRELGLSDTQLGLLTGLSFALFYAAMGVPIARLADVRSRKTIISVAMVLWSFMTALCGAANSFVTLLLCRIGVGVGEAGLTPPAHSLISDYYEPERRGGALAIYSAAGTVGLMVGFLAGGWINQFFGWRAAILVVGVPGLVLAALVWLTLREPRRGQFDSLPGQAAAHDAGSGSALLALARNPAFRCIALACGFHTFVNFGQGNWTPPFYGRLHGMTSGEIGTWLALLSVGPGLIGMLSAGYFSDWLARRRPNGRLETAMGCMLLIIPFELAAFLAPHRLVSLVTLAGAFFFAGGYLAPCIAAAHSMMPANLRASASAMIMLAVNLIGLGVGPLAVGLLSDHWMAAGGGPESLRHAMLAIVPAELIGAALIARAIVHIGRAKAAIR</sequence>
<name>A0ABY7TKH9_9SPHN</name>
<feature type="transmembrane region" description="Helical" evidence="6">
    <location>
        <begin position="369"/>
        <end position="389"/>
    </location>
</feature>
<reference evidence="8 9" key="1">
    <citation type="submission" date="2023-02" db="EMBL/GenBank/DDBJ databases">
        <title>Genome sequence of Sphingomonas naphthae.</title>
        <authorList>
            <person name="Kim S."/>
            <person name="Heo J."/>
            <person name="Kwon S.-W."/>
        </authorList>
    </citation>
    <scope>NUCLEOTIDE SEQUENCE [LARGE SCALE GENOMIC DNA]</scope>
    <source>
        <strain evidence="8 9">KACC 18716</strain>
    </source>
</reference>
<keyword evidence="5 6" id="KW-0472">Membrane</keyword>
<gene>
    <name evidence="8" type="ORF">PQ455_17905</name>
</gene>
<keyword evidence="2" id="KW-0813">Transport</keyword>
<dbReference type="SUPFAM" id="SSF103473">
    <property type="entry name" value="MFS general substrate transporter"/>
    <property type="match status" value="1"/>
</dbReference>
<evidence type="ECO:0000256" key="2">
    <source>
        <dbReference type="ARBA" id="ARBA00022448"/>
    </source>
</evidence>
<feature type="transmembrane region" description="Helical" evidence="6">
    <location>
        <begin position="62"/>
        <end position="83"/>
    </location>
</feature>
<feature type="domain" description="Major facilitator superfamily (MFS) profile" evidence="7">
    <location>
        <begin position="28"/>
        <end position="433"/>
    </location>
</feature>
<feature type="transmembrane region" description="Helical" evidence="6">
    <location>
        <begin position="309"/>
        <end position="329"/>
    </location>
</feature>